<keyword evidence="7" id="KW-0175">Coiled coil</keyword>
<evidence type="ECO:0000259" key="8">
    <source>
        <dbReference type="PROSITE" id="PS50125"/>
    </source>
</evidence>
<accession>A0ABQ5U6E2</accession>
<evidence type="ECO:0000256" key="7">
    <source>
        <dbReference type="SAM" id="Coils"/>
    </source>
</evidence>
<organism evidence="9 10">
    <name type="scientific">Sneathiella chinensis</name>
    <dbReference type="NCBI Taxonomy" id="349750"/>
    <lineage>
        <taxon>Bacteria</taxon>
        <taxon>Pseudomonadati</taxon>
        <taxon>Pseudomonadota</taxon>
        <taxon>Alphaproteobacteria</taxon>
        <taxon>Sneathiellales</taxon>
        <taxon>Sneathiellaceae</taxon>
        <taxon>Sneathiella</taxon>
    </lineage>
</organism>
<comment type="caution">
    <text evidence="9">The sequence shown here is derived from an EMBL/GenBank/DDBJ whole genome shotgun (WGS) entry which is preliminary data.</text>
</comment>
<keyword evidence="4" id="KW-1133">Transmembrane helix</keyword>
<comment type="subcellular location">
    <subcellularLocation>
        <location evidence="1">Membrane</location>
    </subcellularLocation>
</comment>
<evidence type="ECO:0000256" key="6">
    <source>
        <dbReference type="ARBA" id="ARBA00023239"/>
    </source>
</evidence>
<evidence type="ECO:0000256" key="1">
    <source>
        <dbReference type="ARBA" id="ARBA00004370"/>
    </source>
</evidence>
<dbReference type="RefSeq" id="WP_169560883.1">
    <property type="nucleotide sequence ID" value="NZ_BSNF01000006.1"/>
</dbReference>
<reference evidence="9" key="2">
    <citation type="submission" date="2023-01" db="EMBL/GenBank/DDBJ databases">
        <title>Draft genome sequence of Sneathiella chinensis strain NBRC 103408.</title>
        <authorList>
            <person name="Sun Q."/>
            <person name="Mori K."/>
        </authorList>
    </citation>
    <scope>NUCLEOTIDE SEQUENCE</scope>
    <source>
        <strain evidence="9">NBRC 103408</strain>
    </source>
</reference>
<sequence length="361" mass="40747">MSIAAINEQLLRAIGVGIALLDAADLTFKFQNDTFQDWFSPDSSQPTLEDLLPQLDVEVMKSQIAETGNYTIEFSFKKKRRTMIFAADFSSAMENDHPLFVMVCQNISRIREMESMIDSYSKMVERNTRELKREKEQVEKLLLNMMPRSVYEEYKTFGVVTPTLYDPVTVLMLDFVGFTEMAVSTDPSVTVSELNDIYSAFDRIGEQFGCERIKTIGDAYITVAGMPEPTPDHAMAIANTAIRFVRYLKRRNEGHPNTWLCRIGIASGSVVGSVVGIQKYVYDIFGPAVNLASRLQDCSESMEITMSEPVYKAIQNEFLVEPDGSRVLRGFGEQQVYKLRDNRIEFRGQAFPGLGGDTESI</sequence>
<evidence type="ECO:0000256" key="4">
    <source>
        <dbReference type="ARBA" id="ARBA00022989"/>
    </source>
</evidence>
<dbReference type="PANTHER" id="PTHR11920:SF335">
    <property type="entry name" value="GUANYLATE CYCLASE"/>
    <property type="match status" value="1"/>
</dbReference>
<keyword evidence="5" id="KW-0472">Membrane</keyword>
<dbReference type="SUPFAM" id="SSF55073">
    <property type="entry name" value="Nucleotide cyclase"/>
    <property type="match status" value="1"/>
</dbReference>
<evidence type="ECO:0000313" key="10">
    <source>
        <dbReference type="Proteomes" id="UP001161409"/>
    </source>
</evidence>
<keyword evidence="2" id="KW-0812">Transmembrane</keyword>
<dbReference type="Proteomes" id="UP001161409">
    <property type="component" value="Unassembled WGS sequence"/>
</dbReference>
<dbReference type="CDD" id="cd07302">
    <property type="entry name" value="CHD"/>
    <property type="match status" value="1"/>
</dbReference>
<dbReference type="InterPro" id="IPR050401">
    <property type="entry name" value="Cyclic_nucleotide_synthase"/>
</dbReference>
<evidence type="ECO:0000256" key="3">
    <source>
        <dbReference type="ARBA" id="ARBA00022741"/>
    </source>
</evidence>
<dbReference type="Pfam" id="PF00211">
    <property type="entry name" value="Guanylate_cyc"/>
    <property type="match status" value="1"/>
</dbReference>
<dbReference type="PROSITE" id="PS50125">
    <property type="entry name" value="GUANYLATE_CYCLASE_2"/>
    <property type="match status" value="1"/>
</dbReference>
<dbReference type="PANTHER" id="PTHR11920">
    <property type="entry name" value="GUANYLYL CYCLASE"/>
    <property type="match status" value="1"/>
</dbReference>
<keyword evidence="3" id="KW-0547">Nucleotide-binding</keyword>
<proteinExistence type="predicted"/>
<dbReference type="InterPro" id="IPR029787">
    <property type="entry name" value="Nucleotide_cyclase"/>
</dbReference>
<evidence type="ECO:0000256" key="2">
    <source>
        <dbReference type="ARBA" id="ARBA00022692"/>
    </source>
</evidence>
<protein>
    <recommendedName>
        <fullName evidence="8">Guanylate cyclase domain-containing protein</fullName>
    </recommendedName>
</protein>
<feature type="coiled-coil region" evidence="7">
    <location>
        <begin position="117"/>
        <end position="144"/>
    </location>
</feature>
<dbReference type="Gene3D" id="6.10.250.780">
    <property type="match status" value="1"/>
</dbReference>
<name>A0ABQ5U6E2_9PROT</name>
<evidence type="ECO:0000313" key="9">
    <source>
        <dbReference type="EMBL" id="GLQ06745.1"/>
    </source>
</evidence>
<dbReference type="Gene3D" id="3.30.70.1230">
    <property type="entry name" value="Nucleotide cyclase"/>
    <property type="match status" value="1"/>
</dbReference>
<dbReference type="InterPro" id="IPR001054">
    <property type="entry name" value="A/G_cyclase"/>
</dbReference>
<dbReference type="SMART" id="SM00044">
    <property type="entry name" value="CYCc"/>
    <property type="match status" value="1"/>
</dbReference>
<dbReference type="EMBL" id="BSNF01000006">
    <property type="protein sequence ID" value="GLQ06745.1"/>
    <property type="molecule type" value="Genomic_DNA"/>
</dbReference>
<evidence type="ECO:0000256" key="5">
    <source>
        <dbReference type="ARBA" id="ARBA00023136"/>
    </source>
</evidence>
<keyword evidence="10" id="KW-1185">Reference proteome</keyword>
<keyword evidence="6" id="KW-0456">Lyase</keyword>
<reference evidence="9" key="1">
    <citation type="journal article" date="2014" name="Int. J. Syst. Evol. Microbiol.">
        <title>Complete genome of a new Firmicutes species belonging to the dominant human colonic microbiota ('Ruminococcus bicirculans') reveals two chromosomes and a selective capacity to utilize plant glucans.</title>
        <authorList>
            <consortium name="NISC Comparative Sequencing Program"/>
            <person name="Wegmann U."/>
            <person name="Louis P."/>
            <person name="Goesmann A."/>
            <person name="Henrissat B."/>
            <person name="Duncan S.H."/>
            <person name="Flint H.J."/>
        </authorList>
    </citation>
    <scope>NUCLEOTIDE SEQUENCE</scope>
    <source>
        <strain evidence="9">NBRC 103408</strain>
    </source>
</reference>
<gene>
    <name evidence="9" type="ORF">GCM10007924_19660</name>
</gene>
<feature type="domain" description="Guanylate cyclase" evidence="8">
    <location>
        <begin position="169"/>
        <end position="296"/>
    </location>
</feature>